<dbReference type="Gene3D" id="3.40.50.300">
    <property type="entry name" value="P-loop containing nucleotide triphosphate hydrolases"/>
    <property type="match status" value="1"/>
</dbReference>
<dbReference type="InterPro" id="IPR051316">
    <property type="entry name" value="Zinc-reg_GTPase_activator"/>
</dbReference>
<name>A0A369WAB5_9GAMM</name>
<sequence>MPDRIQPENSSVTKILAVPTNILTGFLGAGKTTAILQLLEQKPADERWAVLVNEFGEIGVDGSLFEGQHGEESGVFIREVPGGCMCCAAGLPMQIALNMLLSRAKPDRLLIEPTGLGHPLEVVQSLSAEHYRDVLSLQQIITLVDARQLDDSRYTDHPTFNQQIAIADLIVGNKQDLYQTGDHAKLEAYVAKQAKPDVPVLFTEQGELAPELLNGASRAAMPETDGYGHHHHSSAPGLSEAPIPDSGFLKAENQGEGFESIGWRFNADEIFDRAKLMNFLSGLDAERMKAVFITEEGIFGYNLTRDALTEIELDDSLESRIEIIAPARDSSWETELMACRVNPTS</sequence>
<dbReference type="Pfam" id="PF02492">
    <property type="entry name" value="cobW"/>
    <property type="match status" value="1"/>
</dbReference>
<evidence type="ECO:0000259" key="2">
    <source>
        <dbReference type="Pfam" id="PF02492"/>
    </source>
</evidence>
<evidence type="ECO:0000313" key="4">
    <source>
        <dbReference type="Proteomes" id="UP000253769"/>
    </source>
</evidence>
<dbReference type="GO" id="GO:0005737">
    <property type="term" value="C:cytoplasm"/>
    <property type="evidence" value="ECO:0007669"/>
    <property type="project" value="TreeGrafter"/>
</dbReference>
<dbReference type="InterPro" id="IPR003495">
    <property type="entry name" value="CobW/HypB/UreG_nucleotide-bd"/>
</dbReference>
<proteinExistence type="predicted"/>
<dbReference type="InterPro" id="IPR027417">
    <property type="entry name" value="P-loop_NTPase"/>
</dbReference>
<evidence type="ECO:0000313" key="3">
    <source>
        <dbReference type="EMBL" id="RDE18948.1"/>
    </source>
</evidence>
<dbReference type="AlphaFoldDB" id="A0A369WAB5"/>
<dbReference type="EMBL" id="QQOH01000004">
    <property type="protein sequence ID" value="RDE18948.1"/>
    <property type="molecule type" value="Genomic_DNA"/>
</dbReference>
<dbReference type="Proteomes" id="UP000253769">
    <property type="component" value="Unassembled WGS sequence"/>
</dbReference>
<dbReference type="PANTHER" id="PTHR13748">
    <property type="entry name" value="COBW-RELATED"/>
    <property type="match status" value="1"/>
</dbReference>
<dbReference type="SUPFAM" id="SSF52540">
    <property type="entry name" value="P-loop containing nucleoside triphosphate hydrolases"/>
    <property type="match status" value="1"/>
</dbReference>
<dbReference type="PANTHER" id="PTHR13748:SF46">
    <property type="entry name" value="ZINC CHAPERONE YEIR"/>
    <property type="match status" value="1"/>
</dbReference>
<evidence type="ECO:0000256" key="1">
    <source>
        <dbReference type="SAM" id="MobiDB-lite"/>
    </source>
</evidence>
<organism evidence="3 4">
    <name type="scientific">Motiliproteus coralliicola</name>
    <dbReference type="NCBI Taxonomy" id="2283196"/>
    <lineage>
        <taxon>Bacteria</taxon>
        <taxon>Pseudomonadati</taxon>
        <taxon>Pseudomonadota</taxon>
        <taxon>Gammaproteobacteria</taxon>
        <taxon>Oceanospirillales</taxon>
        <taxon>Oceanospirillaceae</taxon>
        <taxon>Motiliproteus</taxon>
    </lineage>
</organism>
<feature type="domain" description="CobW/HypB/UreG nucleotide-binding" evidence="2">
    <location>
        <begin position="19"/>
        <end position="197"/>
    </location>
</feature>
<protein>
    <submittedName>
        <fullName evidence="3">GTP-binding protein</fullName>
    </submittedName>
</protein>
<comment type="caution">
    <text evidence="3">The sequence shown here is derived from an EMBL/GenBank/DDBJ whole genome shotgun (WGS) entry which is preliminary data.</text>
</comment>
<reference evidence="3 4" key="1">
    <citation type="submission" date="2018-07" db="EMBL/GenBank/DDBJ databases">
        <title>Motiliproteus coralliicola sp. nov., a bacterium isolated from Coral.</title>
        <authorList>
            <person name="Wang G."/>
        </authorList>
    </citation>
    <scope>NUCLEOTIDE SEQUENCE [LARGE SCALE GENOMIC DNA]</scope>
    <source>
        <strain evidence="3 4">C34</strain>
    </source>
</reference>
<dbReference type="CDD" id="cd03112">
    <property type="entry name" value="CobW-like"/>
    <property type="match status" value="1"/>
</dbReference>
<feature type="region of interest" description="Disordered" evidence="1">
    <location>
        <begin position="220"/>
        <end position="246"/>
    </location>
</feature>
<dbReference type="OrthoDB" id="9808822at2"/>
<accession>A0A369WAB5</accession>
<gene>
    <name evidence="3" type="ORF">DV711_15170</name>
</gene>
<keyword evidence="4" id="KW-1185">Reference proteome</keyword>